<gene>
    <name evidence="1" type="ORF">EZS27_043864</name>
</gene>
<accession>A0A5J4P813</accession>
<comment type="caution">
    <text evidence="1">The sequence shown here is derived from an EMBL/GenBank/DDBJ whole genome shotgun (WGS) entry which is preliminary data.</text>
</comment>
<dbReference type="EMBL" id="SNRY01011474">
    <property type="protein sequence ID" value="KAA6304489.1"/>
    <property type="molecule type" value="Genomic_DNA"/>
</dbReference>
<feature type="non-terminal residue" evidence="1">
    <location>
        <position position="28"/>
    </location>
</feature>
<dbReference type="GO" id="GO:0016787">
    <property type="term" value="F:hydrolase activity"/>
    <property type="evidence" value="ECO:0007669"/>
    <property type="project" value="UniProtKB-KW"/>
</dbReference>
<dbReference type="AlphaFoldDB" id="A0A5J4P813"/>
<evidence type="ECO:0000313" key="1">
    <source>
        <dbReference type="EMBL" id="KAA6304489.1"/>
    </source>
</evidence>
<dbReference type="EC" id="3.4.-.-" evidence="1"/>
<keyword evidence="1" id="KW-0378">Hydrolase</keyword>
<organism evidence="1">
    <name type="scientific">termite gut metagenome</name>
    <dbReference type="NCBI Taxonomy" id="433724"/>
    <lineage>
        <taxon>unclassified sequences</taxon>
        <taxon>metagenomes</taxon>
        <taxon>organismal metagenomes</taxon>
    </lineage>
</organism>
<reference evidence="1" key="1">
    <citation type="submission" date="2019-03" db="EMBL/GenBank/DDBJ databases">
        <title>Single cell metagenomics reveals metabolic interactions within the superorganism composed of flagellate Streblomastix strix and complex community of Bacteroidetes bacteria on its surface.</title>
        <authorList>
            <person name="Treitli S.C."/>
            <person name="Kolisko M."/>
            <person name="Husnik F."/>
            <person name="Keeling P."/>
            <person name="Hampl V."/>
        </authorList>
    </citation>
    <scope>NUCLEOTIDE SEQUENCE</scope>
    <source>
        <strain evidence="1">STM</strain>
    </source>
</reference>
<sequence>MVDTLGLIDYGSLIYIALQRSHTAREAI</sequence>
<proteinExistence type="predicted"/>
<protein>
    <submittedName>
        <fullName evidence="1">Dipeptidase A</fullName>
        <ecNumber evidence="1">3.4.-.-</ecNumber>
    </submittedName>
</protein>
<name>A0A5J4P813_9ZZZZ</name>